<name>A0A0D0D511_9AGAM</name>
<dbReference type="InParanoid" id="A0A0D0D511"/>
<reference evidence="2" key="2">
    <citation type="submission" date="2015-01" db="EMBL/GenBank/DDBJ databases">
        <title>Evolutionary Origins and Diversification of the Mycorrhizal Mutualists.</title>
        <authorList>
            <consortium name="DOE Joint Genome Institute"/>
            <consortium name="Mycorrhizal Genomics Consortium"/>
            <person name="Kohler A."/>
            <person name="Kuo A."/>
            <person name="Nagy L.G."/>
            <person name="Floudas D."/>
            <person name="Copeland A."/>
            <person name="Barry K.W."/>
            <person name="Cichocki N."/>
            <person name="Veneault-Fourrey C."/>
            <person name="LaButti K."/>
            <person name="Lindquist E.A."/>
            <person name="Lipzen A."/>
            <person name="Lundell T."/>
            <person name="Morin E."/>
            <person name="Murat C."/>
            <person name="Riley R."/>
            <person name="Ohm R."/>
            <person name="Sun H."/>
            <person name="Tunlid A."/>
            <person name="Henrissat B."/>
            <person name="Grigoriev I.V."/>
            <person name="Hibbett D.S."/>
            <person name="Martin F."/>
        </authorList>
    </citation>
    <scope>NUCLEOTIDE SEQUENCE [LARGE SCALE GENOMIC DNA]</scope>
    <source>
        <strain evidence="2">Ve08.2h10</strain>
    </source>
</reference>
<protein>
    <submittedName>
        <fullName evidence="1">Uncharacterized protein</fullName>
    </submittedName>
</protein>
<evidence type="ECO:0000313" key="1">
    <source>
        <dbReference type="EMBL" id="KIK71910.1"/>
    </source>
</evidence>
<proteinExistence type="predicted"/>
<evidence type="ECO:0000313" key="2">
    <source>
        <dbReference type="Proteomes" id="UP000054538"/>
    </source>
</evidence>
<accession>A0A0D0D511</accession>
<dbReference type="AlphaFoldDB" id="A0A0D0D511"/>
<reference evidence="1 2" key="1">
    <citation type="submission" date="2014-04" db="EMBL/GenBank/DDBJ databases">
        <authorList>
            <consortium name="DOE Joint Genome Institute"/>
            <person name="Kuo A."/>
            <person name="Kohler A."/>
            <person name="Jargeat P."/>
            <person name="Nagy L.G."/>
            <person name="Floudas D."/>
            <person name="Copeland A."/>
            <person name="Barry K.W."/>
            <person name="Cichocki N."/>
            <person name="Veneault-Fourrey C."/>
            <person name="LaButti K."/>
            <person name="Lindquist E.A."/>
            <person name="Lipzen A."/>
            <person name="Lundell T."/>
            <person name="Morin E."/>
            <person name="Murat C."/>
            <person name="Sun H."/>
            <person name="Tunlid A."/>
            <person name="Henrissat B."/>
            <person name="Grigoriev I.V."/>
            <person name="Hibbett D.S."/>
            <person name="Martin F."/>
            <person name="Nordberg H.P."/>
            <person name="Cantor M.N."/>
            <person name="Hua S.X."/>
        </authorList>
    </citation>
    <scope>NUCLEOTIDE SEQUENCE [LARGE SCALE GENOMIC DNA]</scope>
    <source>
        <strain evidence="1 2">Ve08.2h10</strain>
    </source>
</reference>
<gene>
    <name evidence="1" type="ORF">PAXRUDRAFT_836562</name>
</gene>
<dbReference type="EMBL" id="KN831480">
    <property type="protein sequence ID" value="KIK71910.1"/>
    <property type="molecule type" value="Genomic_DNA"/>
</dbReference>
<keyword evidence="2" id="KW-1185">Reference proteome</keyword>
<dbReference type="HOGENOM" id="CLU_1489470_0_0_1"/>
<sequence>MPMFLGQRKLTGCTVSSVFPRRSYSSLVFSYASCQQIWTPYPSARAPHDQGSVDTGFRGLMRRLQLYFRSALNLFLTGFILVSKELSTGDQLITAVGSPNGIVAATYCRISNKLSGIQDANPTTATPTRDHPETTNCVSFHEILALAQSSRHASANTEQALAPRYPEVVGSLGDYFQCSCC</sequence>
<organism evidence="1 2">
    <name type="scientific">Paxillus rubicundulus Ve08.2h10</name>
    <dbReference type="NCBI Taxonomy" id="930991"/>
    <lineage>
        <taxon>Eukaryota</taxon>
        <taxon>Fungi</taxon>
        <taxon>Dikarya</taxon>
        <taxon>Basidiomycota</taxon>
        <taxon>Agaricomycotina</taxon>
        <taxon>Agaricomycetes</taxon>
        <taxon>Agaricomycetidae</taxon>
        <taxon>Boletales</taxon>
        <taxon>Paxilineae</taxon>
        <taxon>Paxillaceae</taxon>
        <taxon>Paxillus</taxon>
    </lineage>
</organism>
<dbReference type="Proteomes" id="UP000054538">
    <property type="component" value="Unassembled WGS sequence"/>
</dbReference>